<dbReference type="OrthoDB" id="9795011at2"/>
<dbReference type="GO" id="GO:0003700">
    <property type="term" value="F:DNA-binding transcription factor activity"/>
    <property type="evidence" value="ECO:0007669"/>
    <property type="project" value="TreeGrafter"/>
</dbReference>
<dbReference type="InterPro" id="IPR001647">
    <property type="entry name" value="HTH_TetR"/>
</dbReference>
<keyword evidence="7" id="KW-1185">Reference proteome</keyword>
<organism evidence="6 7">
    <name type="scientific">Mesorhizobium hungaricum</name>
    <dbReference type="NCBI Taxonomy" id="1566387"/>
    <lineage>
        <taxon>Bacteria</taxon>
        <taxon>Pseudomonadati</taxon>
        <taxon>Pseudomonadota</taxon>
        <taxon>Alphaproteobacteria</taxon>
        <taxon>Hyphomicrobiales</taxon>
        <taxon>Phyllobacteriaceae</taxon>
        <taxon>Mesorhizobium</taxon>
    </lineage>
</organism>
<dbReference type="AlphaFoldDB" id="A0A1C2ED49"/>
<dbReference type="SUPFAM" id="SSF48498">
    <property type="entry name" value="Tetracyclin repressor-like, C-terminal domain"/>
    <property type="match status" value="1"/>
</dbReference>
<dbReference type="Gene3D" id="1.10.357.10">
    <property type="entry name" value="Tetracycline Repressor, domain 2"/>
    <property type="match status" value="1"/>
</dbReference>
<dbReference type="PRINTS" id="PR00455">
    <property type="entry name" value="HTHTETR"/>
</dbReference>
<evidence type="ECO:0000313" key="6">
    <source>
        <dbReference type="EMBL" id="OCX24771.1"/>
    </source>
</evidence>
<dbReference type="GO" id="GO:0000976">
    <property type="term" value="F:transcription cis-regulatory region binding"/>
    <property type="evidence" value="ECO:0007669"/>
    <property type="project" value="TreeGrafter"/>
</dbReference>
<accession>A0A1C2ED49</accession>
<gene>
    <name evidence="6" type="ORF">QV13_01770</name>
</gene>
<dbReference type="STRING" id="1566387.QV13_01770"/>
<evidence type="ECO:0000256" key="3">
    <source>
        <dbReference type="ARBA" id="ARBA00023163"/>
    </source>
</evidence>
<keyword evidence="2 4" id="KW-0238">DNA-binding</keyword>
<keyword evidence="3" id="KW-0804">Transcription</keyword>
<comment type="caution">
    <text evidence="6">The sequence shown here is derived from an EMBL/GenBank/DDBJ whole genome shotgun (WGS) entry which is preliminary data.</text>
</comment>
<dbReference type="Pfam" id="PF21597">
    <property type="entry name" value="TetR_C_43"/>
    <property type="match status" value="1"/>
</dbReference>
<dbReference type="RefSeq" id="WP_024925416.1">
    <property type="nucleotide sequence ID" value="NZ_MDEO01000020.1"/>
</dbReference>
<evidence type="ECO:0000256" key="2">
    <source>
        <dbReference type="ARBA" id="ARBA00023125"/>
    </source>
</evidence>
<evidence type="ECO:0000313" key="7">
    <source>
        <dbReference type="Proteomes" id="UP000094412"/>
    </source>
</evidence>
<evidence type="ECO:0000256" key="4">
    <source>
        <dbReference type="PROSITE-ProRule" id="PRU00335"/>
    </source>
</evidence>
<dbReference type="InterPro" id="IPR009057">
    <property type="entry name" value="Homeodomain-like_sf"/>
</dbReference>
<dbReference type="Proteomes" id="UP000094412">
    <property type="component" value="Unassembled WGS sequence"/>
</dbReference>
<dbReference type="InterPro" id="IPR050109">
    <property type="entry name" value="HTH-type_TetR-like_transc_reg"/>
</dbReference>
<dbReference type="PANTHER" id="PTHR30055">
    <property type="entry name" value="HTH-TYPE TRANSCRIPTIONAL REGULATOR RUTR"/>
    <property type="match status" value="1"/>
</dbReference>
<dbReference type="PROSITE" id="PS50977">
    <property type="entry name" value="HTH_TETR_2"/>
    <property type="match status" value="1"/>
</dbReference>
<reference evidence="6 7" key="1">
    <citation type="submission" date="2016-08" db="EMBL/GenBank/DDBJ databases">
        <title>Whole genome sequence of Mesorhizobium sp. strain UASWS1009 isolated from industrial sewage.</title>
        <authorList>
            <person name="Crovadore J."/>
            <person name="Calmin G."/>
            <person name="Chablais R."/>
            <person name="Cochard B."/>
            <person name="Lefort F."/>
        </authorList>
    </citation>
    <scope>NUCLEOTIDE SEQUENCE [LARGE SCALE GENOMIC DNA]</scope>
    <source>
        <strain evidence="6 7">UASWS1009</strain>
    </source>
</reference>
<dbReference type="EMBL" id="MDEO01000020">
    <property type="protein sequence ID" value="OCX24771.1"/>
    <property type="molecule type" value="Genomic_DNA"/>
</dbReference>
<dbReference type="Pfam" id="PF00440">
    <property type="entry name" value="TetR_N"/>
    <property type="match status" value="1"/>
</dbReference>
<dbReference type="InterPro" id="IPR049445">
    <property type="entry name" value="TetR_SbtR-like_C"/>
</dbReference>
<dbReference type="InterPro" id="IPR036271">
    <property type="entry name" value="Tet_transcr_reg_TetR-rel_C_sf"/>
</dbReference>
<keyword evidence="1" id="KW-0805">Transcription regulation</keyword>
<evidence type="ECO:0000259" key="5">
    <source>
        <dbReference type="PROSITE" id="PS50977"/>
    </source>
</evidence>
<dbReference type="SUPFAM" id="SSF46689">
    <property type="entry name" value="Homeodomain-like"/>
    <property type="match status" value="1"/>
</dbReference>
<proteinExistence type="predicted"/>
<feature type="domain" description="HTH tetR-type" evidence="5">
    <location>
        <begin position="18"/>
        <end position="77"/>
    </location>
</feature>
<evidence type="ECO:0000256" key="1">
    <source>
        <dbReference type="ARBA" id="ARBA00023015"/>
    </source>
</evidence>
<feature type="DNA-binding region" description="H-T-H motif" evidence="4">
    <location>
        <begin position="40"/>
        <end position="59"/>
    </location>
</feature>
<name>A0A1C2ED49_9HYPH</name>
<protein>
    <submittedName>
        <fullName evidence="6">TetR family transcriptional regulator</fullName>
    </submittedName>
</protein>
<dbReference type="PANTHER" id="PTHR30055:SF234">
    <property type="entry name" value="HTH-TYPE TRANSCRIPTIONAL REGULATOR BETI"/>
    <property type="match status" value="1"/>
</dbReference>
<sequence length="196" mass="21340">MVRQSEPSAPRKPRADAERNRIRLLSVAKVVFAEKGSNASLDEIARRAGVGAGTLYRHFPNRDALVAAIYRNETEQLVAAADRLVKEHAPVEALRSWLLLFVDYITTKHGMHELLQPVLSGMSDLQSASVTQMQQAISGLIERAVESGDVRRDLDPRDLMFALAGAAKFGAGSDGLQAARRLVDILIAGVRTPSKS</sequence>